<keyword evidence="2" id="KW-1185">Reference proteome</keyword>
<organism evidence="1 2">
    <name type="scientific">Protopolystoma xenopodis</name>
    <dbReference type="NCBI Taxonomy" id="117903"/>
    <lineage>
        <taxon>Eukaryota</taxon>
        <taxon>Metazoa</taxon>
        <taxon>Spiralia</taxon>
        <taxon>Lophotrochozoa</taxon>
        <taxon>Platyhelminthes</taxon>
        <taxon>Monogenea</taxon>
        <taxon>Polyopisthocotylea</taxon>
        <taxon>Polystomatidea</taxon>
        <taxon>Polystomatidae</taxon>
        <taxon>Protopolystoma</taxon>
    </lineage>
</organism>
<accession>A0A3S5A4V5</accession>
<name>A0A3S5A4V5_9PLAT</name>
<dbReference type="AlphaFoldDB" id="A0A3S5A4V5"/>
<dbReference type="EMBL" id="CAAALY010043752">
    <property type="protein sequence ID" value="VEL19888.1"/>
    <property type="molecule type" value="Genomic_DNA"/>
</dbReference>
<reference evidence="1" key="1">
    <citation type="submission" date="2018-11" db="EMBL/GenBank/DDBJ databases">
        <authorList>
            <consortium name="Pathogen Informatics"/>
        </authorList>
    </citation>
    <scope>NUCLEOTIDE SEQUENCE</scope>
</reference>
<dbReference type="Proteomes" id="UP000784294">
    <property type="component" value="Unassembled WGS sequence"/>
</dbReference>
<sequence>MVYYDCVAPSGGRSVNNPESGESKCIKEDRLHGSADSLCHSFDARQSVPEFSKFIEWRSLLLTLTFSDFADCLLLRIFLYFEDILGHWAAHLQCPHFSGDLFQHRSTPTPHTAGMAAFAGLYHWRMAWLNKLAHWEQKDPPNCAGQICTIMKKSKVSKHPSLSYCDMTSHFKRNVAWKEFVKCCAHFHFERQCLVNRLEDRYHKKTTADTPLARC</sequence>
<evidence type="ECO:0000313" key="2">
    <source>
        <dbReference type="Proteomes" id="UP000784294"/>
    </source>
</evidence>
<proteinExistence type="predicted"/>
<gene>
    <name evidence="1" type="ORF">PXEA_LOCUS13328</name>
</gene>
<evidence type="ECO:0000313" key="1">
    <source>
        <dbReference type="EMBL" id="VEL19888.1"/>
    </source>
</evidence>
<protein>
    <submittedName>
        <fullName evidence="1">Uncharacterized protein</fullName>
    </submittedName>
</protein>
<comment type="caution">
    <text evidence="1">The sequence shown here is derived from an EMBL/GenBank/DDBJ whole genome shotgun (WGS) entry which is preliminary data.</text>
</comment>